<organism evidence="1 2">
    <name type="scientific">Brachionus plicatilis</name>
    <name type="common">Marine rotifer</name>
    <name type="synonym">Brachionus muelleri</name>
    <dbReference type="NCBI Taxonomy" id="10195"/>
    <lineage>
        <taxon>Eukaryota</taxon>
        <taxon>Metazoa</taxon>
        <taxon>Spiralia</taxon>
        <taxon>Gnathifera</taxon>
        <taxon>Rotifera</taxon>
        <taxon>Eurotatoria</taxon>
        <taxon>Monogononta</taxon>
        <taxon>Pseudotrocha</taxon>
        <taxon>Ploima</taxon>
        <taxon>Brachionidae</taxon>
        <taxon>Brachionus</taxon>
    </lineage>
</organism>
<evidence type="ECO:0000313" key="2">
    <source>
        <dbReference type="Proteomes" id="UP000276133"/>
    </source>
</evidence>
<evidence type="ECO:0000313" key="1">
    <source>
        <dbReference type="EMBL" id="RMZ99445.1"/>
    </source>
</evidence>
<keyword evidence="2" id="KW-1185">Reference proteome</keyword>
<proteinExistence type="predicted"/>
<protein>
    <submittedName>
        <fullName evidence="1">Uncharacterized protein</fullName>
    </submittedName>
</protein>
<dbReference type="EMBL" id="REGN01010216">
    <property type="protein sequence ID" value="RMZ99445.1"/>
    <property type="molecule type" value="Genomic_DNA"/>
</dbReference>
<dbReference type="Proteomes" id="UP000276133">
    <property type="component" value="Unassembled WGS sequence"/>
</dbReference>
<gene>
    <name evidence="1" type="ORF">BpHYR1_034102</name>
</gene>
<dbReference type="AlphaFoldDB" id="A0A3M7PJZ2"/>
<name>A0A3M7PJZ2_BRAPC</name>
<comment type="caution">
    <text evidence="1">The sequence shown here is derived from an EMBL/GenBank/DDBJ whole genome shotgun (WGS) entry which is preliminary data.</text>
</comment>
<accession>A0A3M7PJZ2</accession>
<sequence length="75" mass="9140">MEKKTISLIENFKHLKFCWPFLWQVSLRRRSTSRSFIVEHCTIKNQIDIIVNFVVQYIIQIIRTEKNLKDANRFI</sequence>
<reference evidence="1 2" key="1">
    <citation type="journal article" date="2018" name="Sci. Rep.">
        <title>Genomic signatures of local adaptation to the degree of environmental predictability in rotifers.</title>
        <authorList>
            <person name="Franch-Gras L."/>
            <person name="Hahn C."/>
            <person name="Garcia-Roger E.M."/>
            <person name="Carmona M.J."/>
            <person name="Serra M."/>
            <person name="Gomez A."/>
        </authorList>
    </citation>
    <scope>NUCLEOTIDE SEQUENCE [LARGE SCALE GENOMIC DNA]</scope>
    <source>
        <strain evidence="1">HYR1</strain>
    </source>
</reference>